<evidence type="ECO:0000313" key="3">
    <source>
        <dbReference type="Proteomes" id="UP001221757"/>
    </source>
</evidence>
<organism evidence="2 3">
    <name type="scientific">Mycena rosella</name>
    <name type="common">Pink bonnet</name>
    <name type="synonym">Agaricus rosellus</name>
    <dbReference type="NCBI Taxonomy" id="1033263"/>
    <lineage>
        <taxon>Eukaryota</taxon>
        <taxon>Fungi</taxon>
        <taxon>Dikarya</taxon>
        <taxon>Basidiomycota</taxon>
        <taxon>Agaricomycotina</taxon>
        <taxon>Agaricomycetes</taxon>
        <taxon>Agaricomycetidae</taxon>
        <taxon>Agaricales</taxon>
        <taxon>Marasmiineae</taxon>
        <taxon>Mycenaceae</taxon>
        <taxon>Mycena</taxon>
    </lineage>
</organism>
<dbReference type="AlphaFoldDB" id="A0AAD7DAL0"/>
<sequence length="63" mass="7122">MFDYTGRYSGRFLLYQCASGCASALRVLFPRSHLALARTPPSPNSNSNVARADPRRRRANFYP</sequence>
<keyword evidence="3" id="KW-1185">Reference proteome</keyword>
<dbReference type="Proteomes" id="UP001221757">
    <property type="component" value="Unassembled WGS sequence"/>
</dbReference>
<evidence type="ECO:0000313" key="2">
    <source>
        <dbReference type="EMBL" id="KAJ7687102.1"/>
    </source>
</evidence>
<accession>A0AAD7DAL0</accession>
<reference evidence="2" key="1">
    <citation type="submission" date="2023-03" db="EMBL/GenBank/DDBJ databases">
        <title>Massive genome expansion in bonnet fungi (Mycena s.s.) driven by repeated elements and novel gene families across ecological guilds.</title>
        <authorList>
            <consortium name="Lawrence Berkeley National Laboratory"/>
            <person name="Harder C.B."/>
            <person name="Miyauchi S."/>
            <person name="Viragh M."/>
            <person name="Kuo A."/>
            <person name="Thoen E."/>
            <person name="Andreopoulos B."/>
            <person name="Lu D."/>
            <person name="Skrede I."/>
            <person name="Drula E."/>
            <person name="Henrissat B."/>
            <person name="Morin E."/>
            <person name="Kohler A."/>
            <person name="Barry K."/>
            <person name="LaButti K."/>
            <person name="Morin E."/>
            <person name="Salamov A."/>
            <person name="Lipzen A."/>
            <person name="Mereny Z."/>
            <person name="Hegedus B."/>
            <person name="Baldrian P."/>
            <person name="Stursova M."/>
            <person name="Weitz H."/>
            <person name="Taylor A."/>
            <person name="Grigoriev I.V."/>
            <person name="Nagy L.G."/>
            <person name="Martin F."/>
            <person name="Kauserud H."/>
        </authorList>
    </citation>
    <scope>NUCLEOTIDE SEQUENCE</scope>
    <source>
        <strain evidence="2">CBHHK067</strain>
    </source>
</reference>
<proteinExistence type="predicted"/>
<name>A0AAD7DAL0_MYCRO</name>
<evidence type="ECO:0000256" key="1">
    <source>
        <dbReference type="SAM" id="MobiDB-lite"/>
    </source>
</evidence>
<dbReference type="EMBL" id="JARKIE010000090">
    <property type="protein sequence ID" value="KAJ7687102.1"/>
    <property type="molecule type" value="Genomic_DNA"/>
</dbReference>
<feature type="region of interest" description="Disordered" evidence="1">
    <location>
        <begin position="37"/>
        <end position="63"/>
    </location>
</feature>
<gene>
    <name evidence="2" type="ORF">B0H17DRAFT_1070504</name>
</gene>
<protein>
    <submittedName>
        <fullName evidence="2">Uncharacterized protein</fullName>
    </submittedName>
</protein>
<feature type="non-terminal residue" evidence="2">
    <location>
        <position position="63"/>
    </location>
</feature>
<feature type="compositionally biased region" description="Basic residues" evidence="1">
    <location>
        <begin position="54"/>
        <end position="63"/>
    </location>
</feature>
<comment type="caution">
    <text evidence="2">The sequence shown here is derived from an EMBL/GenBank/DDBJ whole genome shotgun (WGS) entry which is preliminary data.</text>
</comment>